<dbReference type="PANTHER" id="PTHR17453">
    <property type="entry name" value="SIGNAL RECOGNITION PARTICLE 19 KD PROTEIN"/>
    <property type="match status" value="1"/>
</dbReference>
<dbReference type="GO" id="GO:0048500">
    <property type="term" value="C:signal recognition particle"/>
    <property type="evidence" value="ECO:0007669"/>
    <property type="project" value="UniProtKB-UniRule"/>
</dbReference>
<comment type="function">
    <text evidence="5">Involved in targeting and insertion of nascent membrane proteins into the cytoplasmic membrane. Binds directly to 7S RNA and mediates binding of the 54 kDa subunit of the SRP.</text>
</comment>
<comment type="subunit">
    <text evidence="5">Part of the signal recognition particle protein translocation system, which is composed of SRP and FtsY. Archaeal SRP consists of a 7S RNA molecule of 300 nucleotides and two protein subunits: SRP54 and SRP19.</text>
</comment>
<evidence type="ECO:0000313" key="6">
    <source>
        <dbReference type="EMBL" id="ADP78083.1"/>
    </source>
</evidence>
<dbReference type="AlphaFoldDB" id="E3GX88"/>
<keyword evidence="4 5" id="KW-0687">Ribonucleoprotein</keyword>
<dbReference type="Proteomes" id="UP000002315">
    <property type="component" value="Chromosome"/>
</dbReference>
<dbReference type="InterPro" id="IPR022938">
    <property type="entry name" value="SRP19_arc-type"/>
</dbReference>
<keyword evidence="3 5" id="KW-0733">Signal recognition particle</keyword>
<proteinExistence type="inferred from homology"/>
<keyword evidence="7" id="KW-1185">Reference proteome</keyword>
<comment type="similarity">
    <text evidence="5">Belongs to the SRP19 family.</text>
</comment>
<protein>
    <recommendedName>
        <fullName evidence="5">Signal recognition particle 19 kDa protein</fullName>
        <shortName evidence="5">SRP19</shortName>
    </recommendedName>
</protein>
<name>E3GX88_METFV</name>
<dbReference type="SUPFAM" id="SSF69695">
    <property type="entry name" value="SRP19"/>
    <property type="match status" value="1"/>
</dbReference>
<dbReference type="GO" id="GO:0008312">
    <property type="term" value="F:7S RNA binding"/>
    <property type="evidence" value="ECO:0007669"/>
    <property type="project" value="UniProtKB-UniRule"/>
</dbReference>
<keyword evidence="2 5" id="KW-0963">Cytoplasm</keyword>
<dbReference type="EMBL" id="CP002278">
    <property type="protein sequence ID" value="ADP78083.1"/>
    <property type="molecule type" value="Genomic_DNA"/>
</dbReference>
<evidence type="ECO:0000313" key="7">
    <source>
        <dbReference type="Proteomes" id="UP000002315"/>
    </source>
</evidence>
<dbReference type="NCBIfam" id="NF001973">
    <property type="entry name" value="PRK00754.1"/>
    <property type="match status" value="1"/>
</dbReference>
<dbReference type="OrthoDB" id="56356at2157"/>
<dbReference type="InterPro" id="IPR036521">
    <property type="entry name" value="SRP19-like_sf"/>
</dbReference>
<gene>
    <name evidence="5" type="primary">srp19</name>
    <name evidence="6" type="ordered locus">Mfer_1297</name>
</gene>
<dbReference type="Pfam" id="PF01922">
    <property type="entry name" value="SRP19"/>
    <property type="match status" value="1"/>
</dbReference>
<evidence type="ECO:0000256" key="1">
    <source>
        <dbReference type="ARBA" id="ARBA00004496"/>
    </source>
</evidence>
<dbReference type="HAMAP" id="MF_00305">
    <property type="entry name" value="SRP19"/>
    <property type="match status" value="1"/>
</dbReference>
<evidence type="ECO:0000256" key="2">
    <source>
        <dbReference type="ARBA" id="ARBA00022490"/>
    </source>
</evidence>
<dbReference type="STRING" id="523846.Mfer_1297"/>
<reference evidence="6 7" key="1">
    <citation type="journal article" date="2010" name="Stand. Genomic Sci.">
        <title>Complete genome sequence of Methanothermus fervidus type strain (V24S).</title>
        <authorList>
            <person name="Anderson I."/>
            <person name="Djao O.D."/>
            <person name="Misra M."/>
            <person name="Chertkov O."/>
            <person name="Nolan M."/>
            <person name="Lucas S."/>
            <person name="Lapidus A."/>
            <person name="Del Rio T.G."/>
            <person name="Tice H."/>
            <person name="Cheng J.F."/>
            <person name="Tapia R."/>
            <person name="Han C."/>
            <person name="Goodwin L."/>
            <person name="Pitluck S."/>
            <person name="Liolios K."/>
            <person name="Ivanova N."/>
            <person name="Mavromatis K."/>
            <person name="Mikhailova N."/>
            <person name="Pati A."/>
            <person name="Brambilla E."/>
            <person name="Chen A."/>
            <person name="Palaniappan K."/>
            <person name="Land M."/>
            <person name="Hauser L."/>
            <person name="Chang Y.J."/>
            <person name="Jeffries C.D."/>
            <person name="Sikorski J."/>
            <person name="Spring S."/>
            <person name="Rohde M."/>
            <person name="Eichinger K."/>
            <person name="Huber H."/>
            <person name="Wirth R."/>
            <person name="Goker M."/>
            <person name="Detter J.C."/>
            <person name="Woyke T."/>
            <person name="Bristow J."/>
            <person name="Eisen J.A."/>
            <person name="Markowitz V."/>
            <person name="Hugenholtz P."/>
            <person name="Klenk H.P."/>
            <person name="Kyrpides N.C."/>
        </authorList>
    </citation>
    <scope>NUCLEOTIDE SEQUENCE [LARGE SCALE GENOMIC DNA]</scope>
    <source>
        <strain evidence="7">ATCC 43054 / DSM 2088 / JCM 10308 / V24 S</strain>
    </source>
</reference>
<comment type="subcellular location">
    <subcellularLocation>
        <location evidence="1 5">Cytoplasm</location>
    </subcellularLocation>
</comment>
<accession>E3GX88</accession>
<dbReference type="Gene3D" id="3.30.56.30">
    <property type="entry name" value="Signal recognition particle, SRP19-like subunit"/>
    <property type="match status" value="1"/>
</dbReference>
<dbReference type="InterPro" id="IPR002778">
    <property type="entry name" value="Signal_recog_particle_SRP19"/>
</dbReference>
<evidence type="ECO:0000256" key="4">
    <source>
        <dbReference type="ARBA" id="ARBA00023274"/>
    </source>
</evidence>
<dbReference type="HOGENOM" id="CLU_169299_1_0_2"/>
<sequence>MEAVIWPANIDSKKTRKEGRKIPKKDAVKDPTIKEMYEAAKKLGLEPEIEKNKYYPRSWWERKGRLRIKKTKSKIEIMKKISRLIKAMR</sequence>
<evidence type="ECO:0000256" key="5">
    <source>
        <dbReference type="HAMAP-Rule" id="MF_00305"/>
    </source>
</evidence>
<evidence type="ECO:0000256" key="3">
    <source>
        <dbReference type="ARBA" id="ARBA00023135"/>
    </source>
</evidence>
<organism evidence="6 7">
    <name type="scientific">Methanothermus fervidus (strain ATCC 43054 / DSM 2088 / JCM 10308 / V24 S)</name>
    <dbReference type="NCBI Taxonomy" id="523846"/>
    <lineage>
        <taxon>Archaea</taxon>
        <taxon>Methanobacteriati</taxon>
        <taxon>Methanobacteriota</taxon>
        <taxon>Methanomada group</taxon>
        <taxon>Methanobacteria</taxon>
        <taxon>Methanobacteriales</taxon>
        <taxon>Methanothermaceae</taxon>
        <taxon>Methanothermus</taxon>
    </lineage>
</organism>
<dbReference type="KEGG" id="mfv:Mfer_1297"/>
<dbReference type="PANTHER" id="PTHR17453:SF0">
    <property type="entry name" value="SIGNAL RECOGNITION PARTICLE 19 KDA PROTEIN"/>
    <property type="match status" value="1"/>
</dbReference>
<keyword evidence="5" id="KW-0694">RNA-binding</keyword>
<dbReference type="GO" id="GO:0006617">
    <property type="term" value="P:SRP-dependent cotranslational protein targeting to membrane, signal sequence recognition"/>
    <property type="evidence" value="ECO:0007669"/>
    <property type="project" value="TreeGrafter"/>
</dbReference>